<dbReference type="RefSeq" id="WP_066131850.1">
    <property type="nucleotide sequence ID" value="NZ_CP014525.1"/>
</dbReference>
<feature type="transmembrane region" description="Helical" evidence="7">
    <location>
        <begin position="31"/>
        <end position="49"/>
    </location>
</feature>
<dbReference type="InterPro" id="IPR006153">
    <property type="entry name" value="Cation/H_exchanger_TM"/>
</dbReference>
<feature type="transmembrane region" description="Helical" evidence="7">
    <location>
        <begin position="6"/>
        <end position="24"/>
    </location>
</feature>
<dbReference type="GeneID" id="53315592"/>
<evidence type="ECO:0000256" key="7">
    <source>
        <dbReference type="SAM" id="Phobius"/>
    </source>
</evidence>
<dbReference type="OrthoDB" id="9781411at2"/>
<evidence type="ECO:0000259" key="8">
    <source>
        <dbReference type="Pfam" id="PF00999"/>
    </source>
</evidence>
<evidence type="ECO:0000256" key="1">
    <source>
        <dbReference type="ARBA" id="ARBA00004141"/>
    </source>
</evidence>
<feature type="domain" description="Cation/H+ exchanger transmembrane" evidence="8">
    <location>
        <begin position="15"/>
        <end position="371"/>
    </location>
</feature>
<dbReference type="GO" id="GO:0016020">
    <property type="term" value="C:membrane"/>
    <property type="evidence" value="ECO:0007669"/>
    <property type="project" value="UniProtKB-SubCell"/>
</dbReference>
<feature type="transmembrane region" description="Helical" evidence="7">
    <location>
        <begin position="178"/>
        <end position="197"/>
    </location>
</feature>
<evidence type="ECO:0000256" key="5">
    <source>
        <dbReference type="ARBA" id="ARBA00022989"/>
    </source>
</evidence>
<comment type="subcellular location">
    <subcellularLocation>
        <location evidence="1">Membrane</location>
        <topology evidence="1">Multi-pass membrane protein</topology>
    </subcellularLocation>
</comment>
<accession>A0A143DAV3</accession>
<keyword evidence="6 7" id="KW-0472">Membrane</keyword>
<protein>
    <submittedName>
        <fullName evidence="9">Ferrous iron transporter</fullName>
    </submittedName>
</protein>
<evidence type="ECO:0000256" key="4">
    <source>
        <dbReference type="ARBA" id="ARBA00022692"/>
    </source>
</evidence>
<sequence>MEHHDFTGMAITALAAMACGVVFTRLRQPAIIGYILAGVILGPSALGMVTDRGGVALLAELGIVMLLFVIGLELSVHRFAEVWRVAVLTTLLQTGGSVGVMLLFHRLLDWSAGTAVLLGFCLALSSTAVVIKVLEQRGELDSPSGRLTVGILIAQDMAVVPMMLTLSALTGDGIDPKVMLRVAVSILILVALVWVLLRRDIRLPFVGTVSGHPDLGPLAAFGACFGAAALAGFAELSPGYGAFVAGLVIGNSADGQSLRHHAHPIQALLLMVFFLSIGLLLDLTFLRDNIGIVLLMLVAVTVIKATINVLALRLQKISWRRSFCVGVTLAQIGEFSFMLAGAGVSRRLLESGEGQLVVAVTVLSLTISPLWQIPVRRLNTCTESFSGPTDVLRVACAPEIHKARRYWDLVSRIVSRSRDA</sequence>
<dbReference type="Pfam" id="PF00999">
    <property type="entry name" value="Na_H_Exchanger"/>
    <property type="match status" value="1"/>
</dbReference>
<dbReference type="GO" id="GO:0015297">
    <property type="term" value="F:antiporter activity"/>
    <property type="evidence" value="ECO:0007669"/>
    <property type="project" value="InterPro"/>
</dbReference>
<evidence type="ECO:0000313" key="10">
    <source>
        <dbReference type="Proteomes" id="UP000076066"/>
    </source>
</evidence>
<dbReference type="AlphaFoldDB" id="A0A143DAV3"/>
<feature type="transmembrane region" description="Helical" evidence="7">
    <location>
        <begin position="55"/>
        <end position="75"/>
    </location>
</feature>
<evidence type="ECO:0000256" key="3">
    <source>
        <dbReference type="ARBA" id="ARBA00022448"/>
    </source>
</evidence>
<feature type="transmembrane region" description="Helical" evidence="7">
    <location>
        <begin position="292"/>
        <end position="311"/>
    </location>
</feature>
<feature type="transmembrane region" description="Helical" evidence="7">
    <location>
        <begin position="146"/>
        <end position="166"/>
    </location>
</feature>
<keyword evidence="5 7" id="KW-1133">Transmembrane helix</keyword>
<dbReference type="Gene3D" id="1.20.1530.20">
    <property type="match status" value="1"/>
</dbReference>
<dbReference type="PANTHER" id="PTHR42751">
    <property type="entry name" value="SODIUM/HYDROGEN EXCHANGER FAMILY/TRKA DOMAIN PROTEIN"/>
    <property type="match status" value="1"/>
</dbReference>
<evidence type="ECO:0000256" key="2">
    <source>
        <dbReference type="ARBA" id="ARBA00005551"/>
    </source>
</evidence>
<comment type="similarity">
    <text evidence="2">Belongs to the monovalent cation:proton antiporter 2 (CPA2) transporter (TC 2.A.37) family.</text>
</comment>
<dbReference type="STRING" id="1549855.AY555_00240"/>
<feature type="transmembrane region" description="Helical" evidence="7">
    <location>
        <begin position="82"/>
        <end position="104"/>
    </location>
</feature>
<dbReference type="KEGG" id="hjo:AY555_00240"/>
<evidence type="ECO:0000313" key="9">
    <source>
        <dbReference type="EMBL" id="AMW33855.1"/>
    </source>
</evidence>
<dbReference type="PANTHER" id="PTHR42751:SF3">
    <property type="entry name" value="SODIUM_GLUTAMATE SYMPORTER"/>
    <property type="match status" value="1"/>
</dbReference>
<dbReference type="InterPro" id="IPR038770">
    <property type="entry name" value="Na+/solute_symporter_sf"/>
</dbReference>
<keyword evidence="3" id="KW-0813">Transport</keyword>
<feature type="transmembrane region" description="Helical" evidence="7">
    <location>
        <begin position="267"/>
        <end position="286"/>
    </location>
</feature>
<feature type="transmembrane region" description="Helical" evidence="7">
    <location>
        <begin position="110"/>
        <end position="134"/>
    </location>
</feature>
<keyword evidence="4 7" id="KW-0812">Transmembrane</keyword>
<keyword evidence="10" id="KW-1185">Reference proteome</keyword>
<gene>
    <name evidence="9" type="ORF">AY555_00240</name>
</gene>
<evidence type="ECO:0000256" key="6">
    <source>
        <dbReference type="ARBA" id="ARBA00023136"/>
    </source>
</evidence>
<reference evidence="9 10" key="1">
    <citation type="submission" date="2016-02" db="EMBL/GenBank/DDBJ databases">
        <title>Complete Genome of H5569, the type strain of the newly described species Haematospirillium jordaniae.</title>
        <authorList>
            <person name="Nicholson A.C."/>
            <person name="Humrighouse B.W."/>
            <person name="Loparov V."/>
            <person name="McQuiston J.R."/>
        </authorList>
    </citation>
    <scope>NUCLEOTIDE SEQUENCE [LARGE SCALE GENOMIC DNA]</scope>
    <source>
        <strain evidence="9 10">H5569</strain>
    </source>
</reference>
<dbReference type="GO" id="GO:1902600">
    <property type="term" value="P:proton transmembrane transport"/>
    <property type="evidence" value="ECO:0007669"/>
    <property type="project" value="InterPro"/>
</dbReference>
<dbReference type="Proteomes" id="UP000076066">
    <property type="component" value="Chromosome"/>
</dbReference>
<organism evidence="9 10">
    <name type="scientific">Haematospirillum jordaniae</name>
    <dbReference type="NCBI Taxonomy" id="1549855"/>
    <lineage>
        <taxon>Bacteria</taxon>
        <taxon>Pseudomonadati</taxon>
        <taxon>Pseudomonadota</taxon>
        <taxon>Alphaproteobacteria</taxon>
        <taxon>Rhodospirillales</taxon>
        <taxon>Novispirillaceae</taxon>
        <taxon>Haematospirillum</taxon>
    </lineage>
</organism>
<dbReference type="EMBL" id="CP014525">
    <property type="protein sequence ID" value="AMW33855.1"/>
    <property type="molecule type" value="Genomic_DNA"/>
</dbReference>
<proteinExistence type="inferred from homology"/>
<name>A0A143DAV3_9PROT</name>